<gene>
    <name evidence="2" type="ORF">PAC_05288</name>
</gene>
<dbReference type="InterPro" id="IPR036047">
    <property type="entry name" value="F-box-like_dom_sf"/>
</dbReference>
<reference evidence="2 3" key="1">
    <citation type="submission" date="2016-03" db="EMBL/GenBank/DDBJ databases">
        <authorList>
            <person name="Ploux O."/>
        </authorList>
    </citation>
    <scope>NUCLEOTIDE SEQUENCE [LARGE SCALE GENOMIC DNA]</scope>
    <source>
        <strain evidence="2 3">UAMH 11012</strain>
    </source>
</reference>
<dbReference type="SUPFAM" id="SSF81383">
    <property type="entry name" value="F-box domain"/>
    <property type="match status" value="1"/>
</dbReference>
<dbReference type="InterPro" id="IPR001810">
    <property type="entry name" value="F-box_dom"/>
</dbReference>
<accession>A0A1L7WRL0</accession>
<protein>
    <recommendedName>
        <fullName evidence="1">F-box domain-containing protein</fullName>
    </recommendedName>
</protein>
<dbReference type="Proteomes" id="UP000184330">
    <property type="component" value="Unassembled WGS sequence"/>
</dbReference>
<dbReference type="AlphaFoldDB" id="A0A1L7WRL0"/>
<dbReference type="CDD" id="cd09917">
    <property type="entry name" value="F-box_SF"/>
    <property type="match status" value="1"/>
</dbReference>
<sequence length="476" mass="55051">MISTIMAQTWTSTIDSILRLPEDAVWNLSQRDRNQHLVRGRKPVGVPSKDRLSRLPDLCKRLILEYLPGSDVASLRLASRTWTTIAVEGLLNIAREDGTIEPGVYTLRLAWPNRKDDELKAIASRPWMAKHVKHLRVFTSDVDIECLEKWVQKHPLHESLLVYQEMHENAVVHPGLKNCNLQDVSPHLVDLEKVSIKSMEWPFKAATKEIQALEEQFVRKYWDSFVMDNIRLRNNFQALNVDMSSHLAILEAVASNKKPMKSLDIDLLATDLFLHGTVIDPAVRTHLFAKLEDLKLGLSVCTMASYYGTILAGLNALLGETKQLKRLELKWHSHKTSRPYHHGLYQDRMKSWQISFLQLHWDNMEELRLDNLFVKDPEAISAFVCSHKSMLKRLSLLRCLPCERDRDDLTEEAKAQAGPVKTFLTKLRDELKLESFQVSLKCREDDDRTLKRVESFVLRQKDWPSGEGHIRCRCHW</sequence>
<proteinExistence type="predicted"/>
<dbReference type="Pfam" id="PF00646">
    <property type="entry name" value="F-box"/>
    <property type="match status" value="1"/>
</dbReference>
<feature type="domain" description="F-box" evidence="1">
    <location>
        <begin position="52"/>
        <end position="82"/>
    </location>
</feature>
<dbReference type="EMBL" id="FJOG01000006">
    <property type="protein sequence ID" value="CZR55401.1"/>
    <property type="molecule type" value="Genomic_DNA"/>
</dbReference>
<organism evidence="2 3">
    <name type="scientific">Phialocephala subalpina</name>
    <dbReference type="NCBI Taxonomy" id="576137"/>
    <lineage>
        <taxon>Eukaryota</taxon>
        <taxon>Fungi</taxon>
        <taxon>Dikarya</taxon>
        <taxon>Ascomycota</taxon>
        <taxon>Pezizomycotina</taxon>
        <taxon>Leotiomycetes</taxon>
        <taxon>Helotiales</taxon>
        <taxon>Mollisiaceae</taxon>
        <taxon>Phialocephala</taxon>
        <taxon>Phialocephala fortinii species complex</taxon>
    </lineage>
</organism>
<dbReference type="OrthoDB" id="3519642at2759"/>
<evidence type="ECO:0000259" key="1">
    <source>
        <dbReference type="Pfam" id="PF00646"/>
    </source>
</evidence>
<keyword evidence="3" id="KW-1185">Reference proteome</keyword>
<name>A0A1L7WRL0_9HELO</name>
<evidence type="ECO:0000313" key="2">
    <source>
        <dbReference type="EMBL" id="CZR55401.1"/>
    </source>
</evidence>
<evidence type="ECO:0000313" key="3">
    <source>
        <dbReference type="Proteomes" id="UP000184330"/>
    </source>
</evidence>